<dbReference type="InterPro" id="IPR011008">
    <property type="entry name" value="Dimeric_a/b-barrel"/>
</dbReference>
<evidence type="ECO:0000259" key="4">
    <source>
        <dbReference type="PROSITE" id="PS50956"/>
    </source>
</evidence>
<dbReference type="SUPFAM" id="SSF46785">
    <property type="entry name" value="Winged helix' DNA-binding domain"/>
    <property type="match status" value="1"/>
</dbReference>
<dbReference type="CDD" id="cd00090">
    <property type="entry name" value="HTH_ARSR"/>
    <property type="match status" value="1"/>
</dbReference>
<dbReference type="GO" id="GO:0043200">
    <property type="term" value="P:response to amino acid"/>
    <property type="evidence" value="ECO:0007669"/>
    <property type="project" value="TreeGrafter"/>
</dbReference>
<dbReference type="Proteomes" id="UP000046176">
    <property type="component" value="Unassembled WGS sequence"/>
</dbReference>
<dbReference type="InterPro" id="IPR019888">
    <property type="entry name" value="Tscrpt_reg_AsnC-like"/>
</dbReference>
<proteinExistence type="predicted"/>
<dbReference type="PANTHER" id="PTHR30154:SF34">
    <property type="entry name" value="TRANSCRIPTIONAL REGULATOR AZLB"/>
    <property type="match status" value="1"/>
</dbReference>
<dbReference type="SMART" id="SM00344">
    <property type="entry name" value="HTH_ASNC"/>
    <property type="match status" value="1"/>
</dbReference>
<sequence>MPPSTSRNSRSFTYEQLNKRRPLGVELDVVDVKILGLLQRDGRITKAALADAVGLSPSACFERVSRLEKKKVITSYHAHVNIKAIRNVQTFFTEILIKTHRSSDFSIFENYIRGIDEVIECYSLGGGIDYLLKIVTADVDVYQVFIDALLDANIGVDRYFTYIVTKPIKQTLQLPVGALLGNGDENQGEQI</sequence>
<keyword evidence="3" id="KW-0804">Transcription</keyword>
<dbReference type="Pfam" id="PF01037">
    <property type="entry name" value="AsnC_trans_reg"/>
    <property type="match status" value="1"/>
</dbReference>
<dbReference type="Gene3D" id="3.30.70.920">
    <property type="match status" value="1"/>
</dbReference>
<dbReference type="SUPFAM" id="SSF54909">
    <property type="entry name" value="Dimeric alpha+beta barrel"/>
    <property type="match status" value="1"/>
</dbReference>
<dbReference type="Gene3D" id="1.10.10.10">
    <property type="entry name" value="Winged helix-like DNA-binding domain superfamily/Winged helix DNA-binding domain"/>
    <property type="match status" value="1"/>
</dbReference>
<dbReference type="InterPro" id="IPR036390">
    <property type="entry name" value="WH_DNA-bd_sf"/>
</dbReference>
<dbReference type="InterPro" id="IPR036388">
    <property type="entry name" value="WH-like_DNA-bd_sf"/>
</dbReference>
<evidence type="ECO:0000256" key="2">
    <source>
        <dbReference type="ARBA" id="ARBA00023125"/>
    </source>
</evidence>
<dbReference type="RefSeq" id="WP_080951313.1">
    <property type="nucleotide sequence ID" value="NZ_CCRH01000024.1"/>
</dbReference>
<dbReference type="PROSITE" id="PS50956">
    <property type="entry name" value="HTH_ASNC_2"/>
    <property type="match status" value="1"/>
</dbReference>
<gene>
    <name evidence="5" type="ORF">NGAL_HAMBI1145_55720</name>
    <name evidence="6" type="ORF">NGAL_HAMBI1189_56010</name>
</gene>
<keyword evidence="2" id="KW-0238">DNA-binding</keyword>
<dbReference type="EMBL" id="CCRK01000023">
    <property type="protein sequence ID" value="CDZ54620.1"/>
    <property type="molecule type" value="Genomic_DNA"/>
</dbReference>
<accession>A0A0T7G0N6</accession>
<evidence type="ECO:0000313" key="6">
    <source>
        <dbReference type="EMBL" id="CDZ54620.1"/>
    </source>
</evidence>
<organism evidence="5 8">
    <name type="scientific">Neorhizobium galegae bv. officinalis</name>
    <dbReference type="NCBI Taxonomy" id="323656"/>
    <lineage>
        <taxon>Bacteria</taxon>
        <taxon>Pseudomonadati</taxon>
        <taxon>Pseudomonadota</taxon>
        <taxon>Alphaproteobacteria</taxon>
        <taxon>Hyphomicrobiales</taxon>
        <taxon>Rhizobiaceae</taxon>
        <taxon>Rhizobium/Agrobacterium group</taxon>
        <taxon>Neorhizobium</taxon>
    </lineage>
</organism>
<dbReference type="GO" id="GO:0005829">
    <property type="term" value="C:cytosol"/>
    <property type="evidence" value="ECO:0007669"/>
    <property type="project" value="TreeGrafter"/>
</dbReference>
<protein>
    <submittedName>
        <fullName evidence="5">Transcriptional regulator, AsnC family</fullName>
    </submittedName>
</protein>
<evidence type="ECO:0000313" key="7">
    <source>
        <dbReference type="Proteomes" id="UP000039660"/>
    </source>
</evidence>
<dbReference type="InterPro" id="IPR000485">
    <property type="entry name" value="AsnC-type_HTH_dom"/>
</dbReference>
<reference evidence="7 8" key="1">
    <citation type="submission" date="2014-08" db="EMBL/GenBank/DDBJ databases">
        <authorList>
            <person name="Chen Y.-H."/>
        </authorList>
    </citation>
    <scope>NUCLEOTIDE SEQUENCE [LARGE SCALE GENOMIC DNA]</scope>
</reference>
<evidence type="ECO:0000256" key="3">
    <source>
        <dbReference type="ARBA" id="ARBA00023163"/>
    </source>
</evidence>
<dbReference type="GO" id="GO:0043565">
    <property type="term" value="F:sequence-specific DNA binding"/>
    <property type="evidence" value="ECO:0007669"/>
    <property type="project" value="InterPro"/>
</dbReference>
<dbReference type="PRINTS" id="PR00033">
    <property type="entry name" value="HTHASNC"/>
</dbReference>
<dbReference type="Pfam" id="PF13412">
    <property type="entry name" value="HTH_24"/>
    <property type="match status" value="1"/>
</dbReference>
<evidence type="ECO:0000256" key="1">
    <source>
        <dbReference type="ARBA" id="ARBA00023015"/>
    </source>
</evidence>
<dbReference type="GO" id="GO:0006355">
    <property type="term" value="P:regulation of DNA-templated transcription"/>
    <property type="evidence" value="ECO:0007669"/>
    <property type="project" value="UniProtKB-ARBA"/>
</dbReference>
<name>A0A0T7G0N6_NEOGA</name>
<dbReference type="Proteomes" id="UP000039660">
    <property type="component" value="Unassembled WGS sequence"/>
</dbReference>
<dbReference type="InterPro" id="IPR019887">
    <property type="entry name" value="Tscrpt_reg_AsnC/Lrp_C"/>
</dbReference>
<dbReference type="InterPro" id="IPR011991">
    <property type="entry name" value="ArsR-like_HTH"/>
</dbReference>
<feature type="domain" description="HTH asnC-type" evidence="4">
    <location>
        <begin position="27"/>
        <end position="89"/>
    </location>
</feature>
<dbReference type="EMBL" id="CCRH01000024">
    <property type="protein sequence ID" value="CDZ40803.1"/>
    <property type="molecule type" value="Genomic_DNA"/>
</dbReference>
<dbReference type="AlphaFoldDB" id="A0A0T7G0N6"/>
<dbReference type="OrthoDB" id="9803143at2"/>
<evidence type="ECO:0000313" key="8">
    <source>
        <dbReference type="Proteomes" id="UP000046176"/>
    </source>
</evidence>
<evidence type="ECO:0000313" key="5">
    <source>
        <dbReference type="EMBL" id="CDZ40803.1"/>
    </source>
</evidence>
<keyword evidence="1" id="KW-0805">Transcription regulation</keyword>
<dbReference type="PANTHER" id="PTHR30154">
    <property type="entry name" value="LEUCINE-RESPONSIVE REGULATORY PROTEIN"/>
    <property type="match status" value="1"/>
</dbReference>